<dbReference type="RefSeq" id="WP_111872317.1">
    <property type="nucleotide sequence ID" value="NZ_QLYX01000027.1"/>
</dbReference>
<evidence type="ECO:0000313" key="3">
    <source>
        <dbReference type="Proteomes" id="UP000251891"/>
    </source>
</evidence>
<dbReference type="CDD" id="cd00093">
    <property type="entry name" value="HTH_XRE"/>
    <property type="match status" value="1"/>
</dbReference>
<organism evidence="2 3">
    <name type="scientific">Actinomadura craniellae</name>
    <dbReference type="NCBI Taxonomy" id="2231787"/>
    <lineage>
        <taxon>Bacteria</taxon>
        <taxon>Bacillati</taxon>
        <taxon>Actinomycetota</taxon>
        <taxon>Actinomycetes</taxon>
        <taxon>Streptosporangiales</taxon>
        <taxon>Thermomonosporaceae</taxon>
        <taxon>Actinomadura</taxon>
    </lineage>
</organism>
<proteinExistence type="predicted"/>
<feature type="domain" description="HTH cro/C1-type" evidence="1">
    <location>
        <begin position="8"/>
        <end position="62"/>
    </location>
</feature>
<dbReference type="SUPFAM" id="SSF47413">
    <property type="entry name" value="lambda repressor-like DNA-binding domains"/>
    <property type="match status" value="1"/>
</dbReference>
<dbReference type="PROSITE" id="PS50943">
    <property type="entry name" value="HTH_CROC1"/>
    <property type="match status" value="1"/>
</dbReference>
<dbReference type="InterPro" id="IPR010982">
    <property type="entry name" value="Lambda_DNA-bd_dom_sf"/>
</dbReference>
<sequence length="298" mass="32867">MALKRQRLAERRRAVGHSQERLAEILGIERSTVGRWERAETDPLPYLRPRLARALKVSPDELAEMLDEVQSAEPQRNERLDRVLSNPTSVDLVTTAYLRQRVQALIEEYDRVPSALLLAAAGQCHGQVAYLRQNAPSGRVRRELFAVEAESATLMGQLVWDASQRRDNTTTLAYFDAAITAARQVRDDFAEAHAQLRKSYVALYGLRNPKDGLLLAKAAARTAKGTSPALVGIALMHVGEAHAMLRETRSCEKALGTAQVQFGRSEGTDPASGFFTPADHDRITGSCHLFLGELAVLS</sequence>
<dbReference type="GO" id="GO:0003677">
    <property type="term" value="F:DNA binding"/>
    <property type="evidence" value="ECO:0007669"/>
    <property type="project" value="InterPro"/>
</dbReference>
<evidence type="ECO:0000313" key="2">
    <source>
        <dbReference type="EMBL" id="RAY10666.1"/>
    </source>
</evidence>
<comment type="caution">
    <text evidence="2">The sequence shown here is derived from an EMBL/GenBank/DDBJ whole genome shotgun (WGS) entry which is preliminary data.</text>
</comment>
<name>A0A365GV44_9ACTN</name>
<dbReference type="InterPro" id="IPR001387">
    <property type="entry name" value="Cro/C1-type_HTH"/>
</dbReference>
<keyword evidence="3" id="KW-1185">Reference proteome</keyword>
<gene>
    <name evidence="2" type="ORF">DPM19_34490</name>
</gene>
<dbReference type="SMART" id="SM00530">
    <property type="entry name" value="HTH_XRE"/>
    <property type="match status" value="1"/>
</dbReference>
<dbReference type="EMBL" id="QLYX01000027">
    <property type="protein sequence ID" value="RAY10666.1"/>
    <property type="molecule type" value="Genomic_DNA"/>
</dbReference>
<dbReference type="Gene3D" id="1.10.260.40">
    <property type="entry name" value="lambda repressor-like DNA-binding domains"/>
    <property type="match status" value="1"/>
</dbReference>
<evidence type="ECO:0000259" key="1">
    <source>
        <dbReference type="PROSITE" id="PS50943"/>
    </source>
</evidence>
<accession>A0A365GV44</accession>
<dbReference type="OrthoDB" id="9794834at2"/>
<reference evidence="2 3" key="1">
    <citation type="submission" date="2018-06" db="EMBL/GenBank/DDBJ databases">
        <title>Actinomadura craniellae sp. nov. isolated from marine sponge Craniella sp.</title>
        <authorList>
            <person name="Li L."/>
            <person name="Xu Q.H."/>
            <person name="Lin H.W."/>
            <person name="Lu Y.H."/>
        </authorList>
    </citation>
    <scope>NUCLEOTIDE SEQUENCE [LARGE SCALE GENOMIC DNA]</scope>
    <source>
        <strain evidence="2 3">LHW63021</strain>
    </source>
</reference>
<dbReference type="Proteomes" id="UP000251891">
    <property type="component" value="Unassembled WGS sequence"/>
</dbReference>
<dbReference type="AlphaFoldDB" id="A0A365GV44"/>
<protein>
    <submittedName>
        <fullName evidence="2">Transcriptional regulator</fullName>
    </submittedName>
</protein>
<dbReference type="Pfam" id="PF01381">
    <property type="entry name" value="HTH_3"/>
    <property type="match status" value="1"/>
</dbReference>